<accession>A0A4Y8ZND4</accession>
<protein>
    <submittedName>
        <fullName evidence="2">Uncharacterized protein</fullName>
    </submittedName>
</protein>
<organism evidence="2 3">
    <name type="scientific">Sphingomonas parva</name>
    <dbReference type="NCBI Taxonomy" id="2555898"/>
    <lineage>
        <taxon>Bacteria</taxon>
        <taxon>Pseudomonadati</taxon>
        <taxon>Pseudomonadota</taxon>
        <taxon>Alphaproteobacteria</taxon>
        <taxon>Sphingomonadales</taxon>
        <taxon>Sphingomonadaceae</taxon>
        <taxon>Sphingomonas</taxon>
    </lineage>
</organism>
<dbReference type="AlphaFoldDB" id="A0A4Y8ZND4"/>
<feature type="coiled-coil region" evidence="1">
    <location>
        <begin position="184"/>
        <end position="211"/>
    </location>
</feature>
<dbReference type="EMBL" id="SPDV01000030">
    <property type="protein sequence ID" value="TFI57501.1"/>
    <property type="molecule type" value="Genomic_DNA"/>
</dbReference>
<reference evidence="2 3" key="1">
    <citation type="submission" date="2019-03" db="EMBL/GenBank/DDBJ databases">
        <title>Genome sequence of Sphingomonas sp. 17J27-24.</title>
        <authorList>
            <person name="Kim M."/>
            <person name="Maeng S."/>
            <person name="Sathiyaraj S."/>
        </authorList>
    </citation>
    <scope>NUCLEOTIDE SEQUENCE [LARGE SCALE GENOMIC DNA]</scope>
    <source>
        <strain evidence="2 3">17J27-24</strain>
    </source>
</reference>
<dbReference type="Proteomes" id="UP000298213">
    <property type="component" value="Unassembled WGS sequence"/>
</dbReference>
<comment type="caution">
    <text evidence="2">The sequence shown here is derived from an EMBL/GenBank/DDBJ whole genome shotgun (WGS) entry which is preliminary data.</text>
</comment>
<dbReference type="OrthoDB" id="9855801at2"/>
<gene>
    <name evidence="2" type="ORF">E2493_14950</name>
</gene>
<keyword evidence="3" id="KW-1185">Reference proteome</keyword>
<proteinExistence type="predicted"/>
<evidence type="ECO:0000256" key="1">
    <source>
        <dbReference type="SAM" id="Coils"/>
    </source>
</evidence>
<evidence type="ECO:0000313" key="2">
    <source>
        <dbReference type="EMBL" id="TFI57501.1"/>
    </source>
</evidence>
<name>A0A4Y8ZND4_9SPHN</name>
<evidence type="ECO:0000313" key="3">
    <source>
        <dbReference type="Proteomes" id="UP000298213"/>
    </source>
</evidence>
<sequence length="317" mass="35476">MIDKRRPQETGSLTTYQFYKLHADVEAARELVSQDFVTKAFKAGAHKPRGRQSPGAEGQALPAELISWILREGRTRVAIACDAYILASHWRPERPDDTSFVRLIEQIHAGARQIDLAATALANQIRQHRRETGELDHVRKDAFLTLTIALNDGYAFYDDLDGIPYETMPGDAVADGERVFQHGLDNCRRLAHAAEEVLAEHRRTAAILRQRGERVLAMKSGRRPNRLRAEFLGDLAAIYQDGLGKLPSANRGSEANEGALSPFARFVTRIFDKFQEPQIRTMLADPQPTPSIDAIETALKMWISSSRDEDYKAKSAA</sequence>
<keyword evidence="1" id="KW-0175">Coiled coil</keyword>
<dbReference type="RefSeq" id="WP_135088196.1">
    <property type="nucleotide sequence ID" value="NZ_SPDV01000030.1"/>
</dbReference>